<dbReference type="Proteomes" id="UP000094526">
    <property type="component" value="Unassembled WGS sequence"/>
</dbReference>
<dbReference type="EMBL" id="LGRB01000010">
    <property type="protein sequence ID" value="OCT50620.1"/>
    <property type="molecule type" value="Genomic_DNA"/>
</dbReference>
<evidence type="ECO:0000256" key="1">
    <source>
        <dbReference type="SAM" id="MobiDB-lite"/>
    </source>
</evidence>
<dbReference type="AlphaFoldDB" id="A0A1C1CQ36"/>
<feature type="compositionally biased region" description="Basic and acidic residues" evidence="1">
    <location>
        <begin position="342"/>
        <end position="372"/>
    </location>
</feature>
<protein>
    <recommendedName>
        <fullName evidence="4">C3H1-type domain-containing protein</fullName>
    </recommendedName>
</protein>
<feature type="region of interest" description="Disordered" evidence="1">
    <location>
        <begin position="99"/>
        <end position="225"/>
    </location>
</feature>
<feature type="compositionally biased region" description="Basic and acidic residues" evidence="1">
    <location>
        <begin position="383"/>
        <end position="392"/>
    </location>
</feature>
<accession>A0A1C1CQ36</accession>
<organism evidence="2 3">
    <name type="scientific">Cladophialophora carrionii</name>
    <dbReference type="NCBI Taxonomy" id="86049"/>
    <lineage>
        <taxon>Eukaryota</taxon>
        <taxon>Fungi</taxon>
        <taxon>Dikarya</taxon>
        <taxon>Ascomycota</taxon>
        <taxon>Pezizomycotina</taxon>
        <taxon>Eurotiomycetes</taxon>
        <taxon>Chaetothyriomycetidae</taxon>
        <taxon>Chaetothyriales</taxon>
        <taxon>Herpotrichiellaceae</taxon>
        <taxon>Cladophialophora</taxon>
    </lineage>
</organism>
<evidence type="ECO:0008006" key="4">
    <source>
        <dbReference type="Google" id="ProtNLM"/>
    </source>
</evidence>
<keyword evidence="3" id="KW-1185">Reference proteome</keyword>
<gene>
    <name evidence="2" type="ORF">CLCR_06869</name>
</gene>
<name>A0A1C1CQ36_9EURO</name>
<feature type="region of interest" description="Disordered" evidence="1">
    <location>
        <begin position="262"/>
        <end position="474"/>
    </location>
</feature>
<feature type="compositionally biased region" description="Basic and acidic residues" evidence="1">
    <location>
        <begin position="405"/>
        <end position="414"/>
    </location>
</feature>
<comment type="caution">
    <text evidence="2">The sequence shown here is derived from an EMBL/GenBank/DDBJ whole genome shotgun (WGS) entry which is preliminary data.</text>
</comment>
<dbReference type="OrthoDB" id="4161771at2759"/>
<evidence type="ECO:0000313" key="2">
    <source>
        <dbReference type="EMBL" id="OCT50620.1"/>
    </source>
</evidence>
<feature type="compositionally biased region" description="Basic and acidic residues" evidence="1">
    <location>
        <begin position="189"/>
        <end position="199"/>
    </location>
</feature>
<sequence>MFLSMAAAYMAHGSHTPQDGVAVSDCWERMISASPLRLARALPASCSESAALFGKATLSTQSEDPDKLKRPEAMDFYNWFSLTSTLVLHQANMPGDGGYTNSTGVDYSPPSPAYNSSGPSRPLTPVAHDNSSPASALKPATSVKEACPEDTTSQSKIFDKPPPTAPRSMRQNTSPPPQPLRRVGSYRDATPHRSERSESYRPCQSRYGSDLRRPERAPVANSYQALSPHRPRMSWADYKIGAPSTDVRYLRYLEDALERCNSPRTDHVNQSSRGMDGASLANSAQQVAATNPATGPSPVEDAVSKEHETVTVVGAKARQDVHTSSPVKAGVGETGQDTTTPPDKHGSREDNFSNRDYTDRQQLESRAQEDMQKGLGLPQPKTRLNESSRHDTYPSQDCRPSVHPGVRDDVAVRERGKHPLPTKPPQSQPNLGQQMDGMAHSSTSHAAHLHNSTPYMKSHLSGPSKAQLSRTDPGMKPFKSAQMVNKADKYKQITCPSWNHSGCRLIEAHCIFAHKTTGRVAPRGNETEAKDFTCPRWREDSCTRQTWEYCPARVASTPMQRLE</sequence>
<proteinExistence type="predicted"/>
<dbReference type="VEuPathDB" id="FungiDB:CLCR_06869"/>
<evidence type="ECO:0000313" key="3">
    <source>
        <dbReference type="Proteomes" id="UP000094526"/>
    </source>
</evidence>
<feature type="compositionally biased region" description="Polar residues" evidence="1">
    <location>
        <begin position="280"/>
        <end position="294"/>
    </location>
</feature>
<reference evidence="3" key="1">
    <citation type="submission" date="2015-07" db="EMBL/GenBank/DDBJ databases">
        <authorList>
            <person name="Teixeira M.M."/>
            <person name="Souza R.C."/>
            <person name="Almeida L.G."/>
            <person name="Vicente V.A."/>
            <person name="de Hoog S."/>
            <person name="Bocca A.L."/>
            <person name="de Almeida S.R."/>
            <person name="Vasconcelos A.T."/>
            <person name="Felipe M.S."/>
        </authorList>
    </citation>
    <scope>NUCLEOTIDE SEQUENCE [LARGE SCALE GENOMIC DNA]</scope>
    <source>
        <strain evidence="3">KSF</strain>
    </source>
</reference>